<organism evidence="2 3">
    <name type="scientific">Glutinoglossum americanum</name>
    <dbReference type="NCBI Taxonomy" id="1670608"/>
    <lineage>
        <taxon>Eukaryota</taxon>
        <taxon>Fungi</taxon>
        <taxon>Dikarya</taxon>
        <taxon>Ascomycota</taxon>
        <taxon>Pezizomycotina</taxon>
        <taxon>Geoglossomycetes</taxon>
        <taxon>Geoglossales</taxon>
        <taxon>Geoglossaceae</taxon>
        <taxon>Glutinoglossum</taxon>
    </lineage>
</organism>
<accession>A0A9P8KYW9</accession>
<dbReference type="EMBL" id="JAGHQL010000112">
    <property type="protein sequence ID" value="KAH0538348.1"/>
    <property type="molecule type" value="Genomic_DNA"/>
</dbReference>
<dbReference type="Pfam" id="PF11917">
    <property type="entry name" value="DUF3435"/>
    <property type="match status" value="1"/>
</dbReference>
<feature type="region of interest" description="Disordered" evidence="1">
    <location>
        <begin position="1"/>
        <end position="42"/>
    </location>
</feature>
<reference evidence="2" key="1">
    <citation type="submission" date="2021-03" db="EMBL/GenBank/DDBJ databases">
        <title>Comparative genomics and phylogenomic investigation of the class Geoglossomycetes provide insights into ecological specialization and systematics.</title>
        <authorList>
            <person name="Melie T."/>
            <person name="Pirro S."/>
            <person name="Miller A.N."/>
            <person name="Quandt A."/>
        </authorList>
    </citation>
    <scope>NUCLEOTIDE SEQUENCE</scope>
    <source>
        <strain evidence="2">GBOQ0MN5Z8</strain>
    </source>
</reference>
<evidence type="ECO:0000256" key="1">
    <source>
        <dbReference type="SAM" id="MobiDB-lite"/>
    </source>
</evidence>
<dbReference type="PANTHER" id="PTHR37535:SF2">
    <property type="entry name" value="FINGER DOMAIN PROTEIN, PUTATIVE (AFU_ORTHOLOGUE AFUA_6G09300)-RELATED"/>
    <property type="match status" value="1"/>
</dbReference>
<dbReference type="OrthoDB" id="3544487at2759"/>
<gene>
    <name evidence="2" type="ORF">FGG08_005043</name>
</gene>
<feature type="compositionally biased region" description="Acidic residues" evidence="1">
    <location>
        <begin position="10"/>
        <end position="32"/>
    </location>
</feature>
<dbReference type="InterPro" id="IPR021842">
    <property type="entry name" value="DUF3435"/>
</dbReference>
<evidence type="ECO:0008006" key="4">
    <source>
        <dbReference type="Google" id="ProtNLM"/>
    </source>
</evidence>
<protein>
    <recommendedName>
        <fullName evidence="4">C2H2-type domain-containing protein</fullName>
    </recommendedName>
</protein>
<keyword evidence="3" id="KW-1185">Reference proteome</keyword>
<sequence length="671" mass="77122">MRCCQQADCSSDDSDESDIESCFDSEDEESDPDTNPTDVDTDVERDNRANISWLLDENKDHLPEYYLNQEDEFDEFEYIGEDYSDNSCLLLDFIEEWFSQYCKYIHKDSERTMGDISLHILRKLVKKYKLIKEKREKMAMYVEDLVEYLQTNLTTTKKRYTHGQHRIQLALFCQLAGFSGNRPQALLNLRYQDIIVTLLRDPNGSLYRILIEFTCEFTKQFLGVKDANKFPLPEIIFDPSLILSPHVFLLGLIFANRAFAVPNLTSAEQLSRLDIRPGYQQLELLLKSSMLNVPIFRKSVRTGYGYEISPHEPLSYATLLLLMKAVGVIAGFLQPTRPYCLRYGAGNEFNQSSDVSDALQNMMLQHANIDTLIKHYLPRRVTADIRAIVSGYEPQKDLMRAACQMTRWIDPNHPQNLTHEQSQSIDNHHRLRQLLAQRARWNRRFKGAATKQPGYGSLSSDIVNLRQRLRAALLKKLRDQWDVENPVNEVELQLSGLKFNNNPGIKVQVVDKMPLMQMCLVETVMTMPGTMVEEEFRRYNAAIDAVAAYCHFQEGGAVAMPRGRPPTQAKRACPQLVAEDAEKQALSAAMLLVFTEERPTICFVCLGEASLPFEKRVYSFASPGDLTKHFKRKHLSNIRRGDWIGCKVCRMFLKHKMHLQNHAARIHGTVS</sequence>
<proteinExistence type="predicted"/>
<comment type="caution">
    <text evidence="2">The sequence shown here is derived from an EMBL/GenBank/DDBJ whole genome shotgun (WGS) entry which is preliminary data.</text>
</comment>
<dbReference type="Proteomes" id="UP000698800">
    <property type="component" value="Unassembled WGS sequence"/>
</dbReference>
<dbReference type="AlphaFoldDB" id="A0A9P8KYW9"/>
<dbReference type="PANTHER" id="PTHR37535">
    <property type="entry name" value="FLUG DOMAIN PROTEIN"/>
    <property type="match status" value="1"/>
</dbReference>
<evidence type="ECO:0000313" key="3">
    <source>
        <dbReference type="Proteomes" id="UP000698800"/>
    </source>
</evidence>
<name>A0A9P8KYW9_9PEZI</name>
<evidence type="ECO:0000313" key="2">
    <source>
        <dbReference type="EMBL" id="KAH0538348.1"/>
    </source>
</evidence>